<evidence type="ECO:0000313" key="4">
    <source>
        <dbReference type="Proteomes" id="UP000275846"/>
    </source>
</evidence>
<feature type="region of interest" description="Disordered" evidence="1">
    <location>
        <begin position="534"/>
        <end position="574"/>
    </location>
</feature>
<evidence type="ECO:0000256" key="1">
    <source>
        <dbReference type="SAM" id="MobiDB-lite"/>
    </source>
</evidence>
<keyword evidence="2" id="KW-0812">Transmembrane</keyword>
<reference evidence="5" key="1">
    <citation type="submission" date="2016-06" db="UniProtKB">
        <authorList>
            <consortium name="WormBaseParasite"/>
        </authorList>
    </citation>
    <scope>IDENTIFICATION</scope>
</reference>
<evidence type="ECO:0000313" key="5">
    <source>
        <dbReference type="WBParaSite" id="SSLN_0000611401-mRNA-1"/>
    </source>
</evidence>
<reference evidence="3 4" key="2">
    <citation type="submission" date="2018-11" db="EMBL/GenBank/DDBJ databases">
        <authorList>
            <consortium name="Pathogen Informatics"/>
        </authorList>
    </citation>
    <scope>NUCLEOTIDE SEQUENCE [LARGE SCALE GENOMIC DNA]</scope>
    <source>
        <strain evidence="3 4">NST_G2</strain>
    </source>
</reference>
<keyword evidence="4" id="KW-1185">Reference proteome</keyword>
<dbReference type="Proteomes" id="UP000275846">
    <property type="component" value="Unassembled WGS sequence"/>
</dbReference>
<keyword evidence="2" id="KW-1133">Transmembrane helix</keyword>
<feature type="transmembrane region" description="Helical" evidence="2">
    <location>
        <begin position="79"/>
        <end position="101"/>
    </location>
</feature>
<feature type="compositionally biased region" description="Acidic residues" evidence="1">
    <location>
        <begin position="541"/>
        <end position="557"/>
    </location>
</feature>
<gene>
    <name evidence="3" type="ORF">SSLN_LOCUS5921</name>
</gene>
<feature type="transmembrane region" description="Helical" evidence="2">
    <location>
        <begin position="184"/>
        <end position="204"/>
    </location>
</feature>
<feature type="transmembrane region" description="Helical" evidence="2">
    <location>
        <begin position="420"/>
        <end position="439"/>
    </location>
</feature>
<feature type="transmembrane region" description="Helical" evidence="2">
    <location>
        <begin position="451"/>
        <end position="473"/>
    </location>
</feature>
<sequence>MPGVQITLIGGLPLVFVSLYFLGRLIWQQISRKSVKPSLAAAHLLTGTGTIWNHPVFIALACSRIYAPNLLMEALYNGALQTICLFFVRLASVLLCLALWNHLYKTGHSNVNEYVKCRYRSSWINLLYNINTIFGFSYLMKLESGPTGYAFVDFLVADRLISFSIIFWLILTSLGGFETTMVAVVVIWVLEILGHLSAAVKIPKLQFVERAVDDLSVNICLTNLGLPSFVIIFFQMMTVLPFYRLYRTAGTRTKANFAIALSIGIFAFDQFWALLEASTIHSLSLENKIAHQYRIRAMIGGLAQSGKMDAKKIKWQGIESQNISVYTSKLWDLNTLGGLFLFGPVIGHYKAYLIIQLHLMTCHVLEHLLPRWLAEGLFTSYPELRVLYTCIRMLLSTFVFIQLTRAIYTIGNANFRGILFYLPLLPSILTLTVGTFLVLGLMQKILKATIVVPMTAIQLLVSVFVLGLFSWSSNEEDFVTQSRIWSQGFQSMPSGWMCGVAWFPTMLASFFAFFMMTLARMLQVPSTDALEVTEEGKEKEAEEAEEAAGFNDDDIEVNGDRGLAGSVGDFTADP</sequence>
<feature type="transmembrane region" description="Helical" evidence="2">
    <location>
        <begin position="386"/>
        <end position="408"/>
    </location>
</feature>
<accession>A0A183SNX3</accession>
<evidence type="ECO:0000313" key="3">
    <source>
        <dbReference type="EMBL" id="VDL92306.1"/>
    </source>
</evidence>
<evidence type="ECO:0000256" key="2">
    <source>
        <dbReference type="SAM" id="Phobius"/>
    </source>
</evidence>
<feature type="transmembrane region" description="Helical" evidence="2">
    <location>
        <begin position="6"/>
        <end position="27"/>
    </location>
</feature>
<dbReference type="EMBL" id="UYSU01033461">
    <property type="protein sequence ID" value="VDL92306.1"/>
    <property type="molecule type" value="Genomic_DNA"/>
</dbReference>
<organism evidence="5">
    <name type="scientific">Schistocephalus solidus</name>
    <name type="common">Tapeworm</name>
    <dbReference type="NCBI Taxonomy" id="70667"/>
    <lineage>
        <taxon>Eukaryota</taxon>
        <taxon>Metazoa</taxon>
        <taxon>Spiralia</taxon>
        <taxon>Lophotrochozoa</taxon>
        <taxon>Platyhelminthes</taxon>
        <taxon>Cestoda</taxon>
        <taxon>Eucestoda</taxon>
        <taxon>Diphyllobothriidea</taxon>
        <taxon>Diphyllobothriidae</taxon>
        <taxon>Schistocephalus</taxon>
    </lineage>
</organism>
<protein>
    <submittedName>
        <fullName evidence="5">Piezo_RRas_bdg domain-containing protein</fullName>
    </submittedName>
</protein>
<feature type="transmembrane region" description="Helical" evidence="2">
    <location>
        <begin position="493"/>
        <end position="514"/>
    </location>
</feature>
<name>A0A183SNX3_SCHSO</name>
<feature type="transmembrane region" description="Helical" evidence="2">
    <location>
        <begin position="160"/>
        <end position="177"/>
    </location>
</feature>
<feature type="transmembrane region" description="Helical" evidence="2">
    <location>
        <begin position="39"/>
        <end position="67"/>
    </location>
</feature>
<dbReference type="WBParaSite" id="SSLN_0000611401-mRNA-1">
    <property type="protein sequence ID" value="SSLN_0000611401-mRNA-1"/>
    <property type="gene ID" value="SSLN_0000611401"/>
</dbReference>
<feature type="transmembrane region" description="Helical" evidence="2">
    <location>
        <begin position="255"/>
        <end position="275"/>
    </location>
</feature>
<dbReference type="OrthoDB" id="6253237at2759"/>
<proteinExistence type="predicted"/>
<feature type="transmembrane region" description="Helical" evidence="2">
    <location>
        <begin position="122"/>
        <end position="140"/>
    </location>
</feature>
<feature type="transmembrane region" description="Helical" evidence="2">
    <location>
        <begin position="339"/>
        <end position="365"/>
    </location>
</feature>
<keyword evidence="2" id="KW-0472">Membrane</keyword>
<dbReference type="AlphaFoldDB" id="A0A183SNX3"/>